<proteinExistence type="predicted"/>
<keyword evidence="2" id="KW-1185">Reference proteome</keyword>
<dbReference type="EMBL" id="KQ241934">
    <property type="protein sequence ID" value="KNC82362.1"/>
    <property type="molecule type" value="Genomic_DNA"/>
</dbReference>
<dbReference type="RefSeq" id="XP_014156264.1">
    <property type="nucleotide sequence ID" value="XM_014300789.1"/>
</dbReference>
<sequence length="213" mass="22898">MTVGVGSGTDVLEEHRVDEGFSNRVDEDATTFGVSSHVWSAADSRVVALRMETVENAIMLQLYAKHDDSVAGISVVLKLRAFVGVFVFGVFSDRSSRPGWGDVILFSESHGSTASVRIRIAAIFLKGRLKKNFSVSEFDKEIVLASLSVSEFGEGSIQASFKDVYFAEVTCVEIVSLIKLILSIDGLLLVVCGVSEGLVILCLETVGGGTRDN</sequence>
<name>A0A0L0FZS6_9EUKA</name>
<gene>
    <name evidence="1" type="ORF">SARC_05355</name>
</gene>
<evidence type="ECO:0000313" key="1">
    <source>
        <dbReference type="EMBL" id="KNC82362.1"/>
    </source>
</evidence>
<protein>
    <submittedName>
        <fullName evidence="1">Uncharacterized protein</fullName>
    </submittedName>
</protein>
<accession>A0A0L0FZS6</accession>
<evidence type="ECO:0000313" key="2">
    <source>
        <dbReference type="Proteomes" id="UP000054560"/>
    </source>
</evidence>
<organism evidence="1 2">
    <name type="scientific">Sphaeroforma arctica JP610</name>
    <dbReference type="NCBI Taxonomy" id="667725"/>
    <lineage>
        <taxon>Eukaryota</taxon>
        <taxon>Ichthyosporea</taxon>
        <taxon>Ichthyophonida</taxon>
        <taxon>Sphaeroforma</taxon>
    </lineage>
</organism>
<dbReference type="Proteomes" id="UP000054560">
    <property type="component" value="Unassembled WGS sequence"/>
</dbReference>
<reference evidence="1 2" key="1">
    <citation type="submission" date="2011-02" db="EMBL/GenBank/DDBJ databases">
        <title>The Genome Sequence of Sphaeroforma arctica JP610.</title>
        <authorList>
            <consortium name="The Broad Institute Genome Sequencing Platform"/>
            <person name="Russ C."/>
            <person name="Cuomo C."/>
            <person name="Young S.K."/>
            <person name="Zeng Q."/>
            <person name="Gargeya S."/>
            <person name="Alvarado L."/>
            <person name="Berlin A."/>
            <person name="Chapman S.B."/>
            <person name="Chen Z."/>
            <person name="Freedman E."/>
            <person name="Gellesch M."/>
            <person name="Goldberg J."/>
            <person name="Griggs A."/>
            <person name="Gujja S."/>
            <person name="Heilman E."/>
            <person name="Heiman D."/>
            <person name="Howarth C."/>
            <person name="Mehta T."/>
            <person name="Neiman D."/>
            <person name="Pearson M."/>
            <person name="Roberts A."/>
            <person name="Saif S."/>
            <person name="Shea T."/>
            <person name="Shenoy N."/>
            <person name="Sisk P."/>
            <person name="Stolte C."/>
            <person name="Sykes S."/>
            <person name="White J."/>
            <person name="Yandava C."/>
            <person name="Burger G."/>
            <person name="Gray M.W."/>
            <person name="Holland P.W.H."/>
            <person name="King N."/>
            <person name="Lang F.B.F."/>
            <person name="Roger A.J."/>
            <person name="Ruiz-Trillo I."/>
            <person name="Haas B."/>
            <person name="Nusbaum C."/>
            <person name="Birren B."/>
        </authorList>
    </citation>
    <scope>NUCLEOTIDE SEQUENCE [LARGE SCALE GENOMIC DNA]</scope>
    <source>
        <strain evidence="1 2">JP610</strain>
    </source>
</reference>
<dbReference type="AlphaFoldDB" id="A0A0L0FZS6"/>
<dbReference type="GeneID" id="25905859"/>